<dbReference type="PANTHER" id="PTHR24072">
    <property type="entry name" value="RHO FAMILY GTPASE"/>
    <property type="match status" value="1"/>
</dbReference>
<protein>
    <recommendedName>
        <fullName evidence="5">Rho-related GTP-binding protein RhoQ</fullName>
    </recommendedName>
</protein>
<accession>A0AB34I087</accession>
<dbReference type="GO" id="GO:0003924">
    <property type="term" value="F:GTPase activity"/>
    <property type="evidence" value="ECO:0007669"/>
    <property type="project" value="InterPro"/>
</dbReference>
<dbReference type="NCBIfam" id="TIGR00231">
    <property type="entry name" value="small_GTP"/>
    <property type="match status" value="1"/>
</dbReference>
<dbReference type="InterPro" id="IPR027417">
    <property type="entry name" value="P-loop_NTPase"/>
</dbReference>
<keyword evidence="2" id="KW-0342">GTP-binding</keyword>
<dbReference type="Pfam" id="PF00071">
    <property type="entry name" value="Ras"/>
    <property type="match status" value="1"/>
</dbReference>
<dbReference type="AlphaFoldDB" id="A0AB34I087"/>
<dbReference type="InterPro" id="IPR005225">
    <property type="entry name" value="Small_GTP-bd"/>
</dbReference>
<keyword evidence="4" id="KW-1185">Reference proteome</keyword>
<evidence type="ECO:0000256" key="1">
    <source>
        <dbReference type="ARBA" id="ARBA00022741"/>
    </source>
</evidence>
<evidence type="ECO:0008006" key="5">
    <source>
        <dbReference type="Google" id="ProtNLM"/>
    </source>
</evidence>
<dbReference type="PRINTS" id="PR00449">
    <property type="entry name" value="RASTRNSFRMNG"/>
</dbReference>
<dbReference type="GO" id="GO:0005525">
    <property type="term" value="F:GTP binding"/>
    <property type="evidence" value="ECO:0007669"/>
    <property type="project" value="UniProtKB-KW"/>
</dbReference>
<reference evidence="3 4" key="1">
    <citation type="submission" date="2022-11" db="EMBL/GenBank/DDBJ databases">
        <title>Whole genome sequence of Eschrichtius robustus ER-17-0199.</title>
        <authorList>
            <person name="Bruniche-Olsen A."/>
            <person name="Black A.N."/>
            <person name="Fields C.J."/>
            <person name="Walden K."/>
            <person name="Dewoody J.A."/>
        </authorList>
    </citation>
    <scope>NUCLEOTIDE SEQUENCE [LARGE SCALE GENOMIC DNA]</scope>
    <source>
        <strain evidence="3">ER-17-0199</strain>
        <tissue evidence="3">Blubber</tissue>
    </source>
</reference>
<evidence type="ECO:0000313" key="3">
    <source>
        <dbReference type="EMBL" id="KAJ8798452.1"/>
    </source>
</evidence>
<dbReference type="InterPro" id="IPR003578">
    <property type="entry name" value="Small_GTPase_Rho"/>
</dbReference>
<gene>
    <name evidence="3" type="ORF">J1605_016731</name>
</gene>
<proteinExistence type="predicted"/>
<sequence>MLKCVVVGDGAVGKTCLLMSSANDAFPEECVPALFDHCAVGDTVGGKQYLLGLHDTAGQEDYDGLRPLSYPVTDVFLIGLLLCGKSSLISKCERGVGTRT</sequence>
<dbReference type="Gene3D" id="3.40.50.300">
    <property type="entry name" value="P-loop containing nucleotide triphosphate hydrolases"/>
    <property type="match status" value="1"/>
</dbReference>
<dbReference type="SMART" id="SM00174">
    <property type="entry name" value="RHO"/>
    <property type="match status" value="1"/>
</dbReference>
<comment type="caution">
    <text evidence="3">The sequence shown here is derived from an EMBL/GenBank/DDBJ whole genome shotgun (WGS) entry which is preliminary data.</text>
</comment>
<dbReference type="EMBL" id="JAIQCJ010000056">
    <property type="protein sequence ID" value="KAJ8798452.1"/>
    <property type="molecule type" value="Genomic_DNA"/>
</dbReference>
<evidence type="ECO:0000313" key="4">
    <source>
        <dbReference type="Proteomes" id="UP001159641"/>
    </source>
</evidence>
<evidence type="ECO:0000256" key="2">
    <source>
        <dbReference type="ARBA" id="ARBA00023134"/>
    </source>
</evidence>
<keyword evidence="1" id="KW-0547">Nucleotide-binding</keyword>
<dbReference type="InterPro" id="IPR001806">
    <property type="entry name" value="Small_GTPase"/>
</dbReference>
<name>A0AB34I087_ESCRO</name>
<dbReference type="Proteomes" id="UP001159641">
    <property type="component" value="Unassembled WGS sequence"/>
</dbReference>
<dbReference type="SUPFAM" id="SSF52540">
    <property type="entry name" value="P-loop containing nucleoside triphosphate hydrolases"/>
    <property type="match status" value="1"/>
</dbReference>
<dbReference type="GO" id="GO:0007264">
    <property type="term" value="P:small GTPase-mediated signal transduction"/>
    <property type="evidence" value="ECO:0007669"/>
    <property type="project" value="InterPro"/>
</dbReference>
<organism evidence="3 4">
    <name type="scientific">Eschrichtius robustus</name>
    <name type="common">California gray whale</name>
    <name type="synonym">Eschrichtius gibbosus</name>
    <dbReference type="NCBI Taxonomy" id="9764"/>
    <lineage>
        <taxon>Eukaryota</taxon>
        <taxon>Metazoa</taxon>
        <taxon>Chordata</taxon>
        <taxon>Craniata</taxon>
        <taxon>Vertebrata</taxon>
        <taxon>Euteleostomi</taxon>
        <taxon>Mammalia</taxon>
        <taxon>Eutheria</taxon>
        <taxon>Laurasiatheria</taxon>
        <taxon>Artiodactyla</taxon>
        <taxon>Whippomorpha</taxon>
        <taxon>Cetacea</taxon>
        <taxon>Mysticeti</taxon>
        <taxon>Eschrichtiidae</taxon>
        <taxon>Eschrichtius</taxon>
    </lineage>
</organism>